<comment type="similarity">
    <text evidence="1 2">Belongs to the phD/YefM antitoxin family.</text>
</comment>
<keyword evidence="4" id="KW-1185">Reference proteome</keyword>
<evidence type="ECO:0000256" key="1">
    <source>
        <dbReference type="ARBA" id="ARBA00009981"/>
    </source>
</evidence>
<dbReference type="Pfam" id="PF02604">
    <property type="entry name" value="PhdYeFM_antitox"/>
    <property type="match status" value="1"/>
</dbReference>
<dbReference type="RefSeq" id="WP_345541045.1">
    <property type="nucleotide sequence ID" value="NZ_BAABGJ010000080.1"/>
</dbReference>
<evidence type="ECO:0000256" key="2">
    <source>
        <dbReference type="RuleBase" id="RU362080"/>
    </source>
</evidence>
<dbReference type="EMBL" id="BAABGJ010000080">
    <property type="protein sequence ID" value="GAA4355300.1"/>
    <property type="molecule type" value="Genomic_DNA"/>
</dbReference>
<name>A0ABP8IBS7_9BURK</name>
<sequence length="87" mass="9679">MGHAQIKTVTSREFVHNVSAATRVASEGGTVIITDRGEPTLALIPIAEYRRLTHTDKNLVELLRMPEADAFDVDFEPIRIHPKDIDA</sequence>
<evidence type="ECO:0000313" key="3">
    <source>
        <dbReference type="EMBL" id="GAA4355300.1"/>
    </source>
</evidence>
<comment type="function">
    <text evidence="2">Antitoxin component of a type II toxin-antitoxin (TA) system.</text>
</comment>
<reference evidence="4" key="1">
    <citation type="journal article" date="2019" name="Int. J. Syst. Evol. Microbiol.">
        <title>The Global Catalogue of Microorganisms (GCM) 10K type strain sequencing project: providing services to taxonomists for standard genome sequencing and annotation.</title>
        <authorList>
            <consortium name="The Broad Institute Genomics Platform"/>
            <consortium name="The Broad Institute Genome Sequencing Center for Infectious Disease"/>
            <person name="Wu L."/>
            <person name="Ma J."/>
        </authorList>
    </citation>
    <scope>NUCLEOTIDE SEQUENCE [LARGE SCALE GENOMIC DNA]</scope>
    <source>
        <strain evidence="4">JCM 17804</strain>
    </source>
</reference>
<gene>
    <name evidence="3" type="ORF">GCM10023165_47290</name>
</gene>
<dbReference type="NCBIfam" id="TIGR01552">
    <property type="entry name" value="phd_fam"/>
    <property type="match status" value="1"/>
</dbReference>
<dbReference type="InterPro" id="IPR006442">
    <property type="entry name" value="Antitoxin_Phd/YefM"/>
</dbReference>
<organism evidence="3 4">
    <name type="scientific">Variovorax defluvii</name>
    <dbReference type="NCBI Taxonomy" id="913761"/>
    <lineage>
        <taxon>Bacteria</taxon>
        <taxon>Pseudomonadati</taxon>
        <taxon>Pseudomonadota</taxon>
        <taxon>Betaproteobacteria</taxon>
        <taxon>Burkholderiales</taxon>
        <taxon>Comamonadaceae</taxon>
        <taxon>Variovorax</taxon>
    </lineage>
</organism>
<evidence type="ECO:0000313" key="4">
    <source>
        <dbReference type="Proteomes" id="UP001500975"/>
    </source>
</evidence>
<comment type="caution">
    <text evidence="3">The sequence shown here is derived from an EMBL/GenBank/DDBJ whole genome shotgun (WGS) entry which is preliminary data.</text>
</comment>
<dbReference type="Proteomes" id="UP001500975">
    <property type="component" value="Unassembled WGS sequence"/>
</dbReference>
<proteinExistence type="inferred from homology"/>
<dbReference type="Gene3D" id="3.40.1620.10">
    <property type="entry name" value="YefM-like domain"/>
    <property type="match status" value="1"/>
</dbReference>
<dbReference type="InterPro" id="IPR036165">
    <property type="entry name" value="YefM-like_sf"/>
</dbReference>
<dbReference type="SUPFAM" id="SSF143120">
    <property type="entry name" value="YefM-like"/>
    <property type="match status" value="1"/>
</dbReference>
<protein>
    <recommendedName>
        <fullName evidence="2">Antitoxin</fullName>
    </recommendedName>
</protein>
<accession>A0ABP8IBS7</accession>